<reference evidence="19" key="1">
    <citation type="submission" date="2025-08" db="UniProtKB">
        <authorList>
            <consortium name="RefSeq"/>
        </authorList>
    </citation>
    <scope>IDENTIFICATION</scope>
    <source>
        <tissue evidence="19">Silk gland</tissue>
    </source>
</reference>
<feature type="chain" id="PRO_5026711175" description="Multiple inositol polyphosphate phosphatase 1" evidence="17">
    <location>
        <begin position="20"/>
        <end position="430"/>
    </location>
</feature>
<dbReference type="Proteomes" id="UP000504629">
    <property type="component" value="Unplaced"/>
</dbReference>
<dbReference type="GeneID" id="114247920"/>
<feature type="disulfide bond" evidence="16">
    <location>
        <begin position="396"/>
        <end position="401"/>
    </location>
</feature>
<evidence type="ECO:0000256" key="16">
    <source>
        <dbReference type="PIRSR" id="PIRSR000894-2"/>
    </source>
</evidence>
<keyword evidence="7 17" id="KW-0732">Signal</keyword>
<dbReference type="GO" id="GO:0034417">
    <property type="term" value="F:bisphosphoglycerate 3-phosphatase activity"/>
    <property type="evidence" value="ECO:0007669"/>
    <property type="project" value="UniProtKB-EC"/>
</dbReference>
<evidence type="ECO:0000256" key="8">
    <source>
        <dbReference type="ARBA" id="ARBA00022801"/>
    </source>
</evidence>
<evidence type="ECO:0000256" key="6">
    <source>
        <dbReference type="ARBA" id="ARBA00022475"/>
    </source>
</evidence>
<evidence type="ECO:0000256" key="2">
    <source>
        <dbReference type="ARBA" id="ARBA00008422"/>
    </source>
</evidence>
<feature type="disulfide bond" evidence="16">
    <location>
        <begin position="48"/>
        <end position="376"/>
    </location>
</feature>
<name>A0A6J2K927_BOMMA</name>
<dbReference type="CTD" id="31544"/>
<dbReference type="GO" id="GO:0005886">
    <property type="term" value="C:plasma membrane"/>
    <property type="evidence" value="ECO:0007669"/>
    <property type="project" value="UniProtKB-SubCell"/>
</dbReference>
<gene>
    <name evidence="19" type="primary">LOC114247920</name>
</gene>
<evidence type="ECO:0000256" key="12">
    <source>
        <dbReference type="ARBA" id="ARBA00043668"/>
    </source>
</evidence>
<dbReference type="InterPro" id="IPR000560">
    <property type="entry name" value="His_Pase_clade-2"/>
</dbReference>
<evidence type="ECO:0000256" key="10">
    <source>
        <dbReference type="ARBA" id="ARBA00023180"/>
    </source>
</evidence>
<dbReference type="PIRSF" id="PIRSF000894">
    <property type="entry name" value="Acid_phosphatase"/>
    <property type="match status" value="1"/>
</dbReference>
<evidence type="ECO:0000256" key="15">
    <source>
        <dbReference type="ARBA" id="ARBA00043832"/>
    </source>
</evidence>
<keyword evidence="8" id="KW-0378">Hydrolase</keyword>
<dbReference type="RefSeq" id="XP_028036809.1">
    <property type="nucleotide sequence ID" value="XM_028181008.1"/>
</dbReference>
<evidence type="ECO:0000256" key="11">
    <source>
        <dbReference type="ARBA" id="ARBA00031642"/>
    </source>
</evidence>
<dbReference type="CDD" id="cd07061">
    <property type="entry name" value="HP_HAP_like"/>
    <property type="match status" value="1"/>
</dbReference>
<dbReference type="Gene3D" id="3.40.50.1240">
    <property type="entry name" value="Phosphoglycerate mutase-like"/>
    <property type="match status" value="1"/>
</dbReference>
<feature type="signal peptide" evidence="17">
    <location>
        <begin position="1"/>
        <end position="19"/>
    </location>
</feature>
<keyword evidence="10" id="KW-0325">Glycoprotein</keyword>
<evidence type="ECO:0000256" key="5">
    <source>
        <dbReference type="ARBA" id="ARBA00018097"/>
    </source>
</evidence>
<proteinExistence type="inferred from homology"/>
<evidence type="ECO:0000256" key="13">
    <source>
        <dbReference type="ARBA" id="ARBA00043671"/>
    </source>
</evidence>
<dbReference type="SUPFAM" id="SSF53254">
    <property type="entry name" value="Phosphoglycerate mutase-like"/>
    <property type="match status" value="1"/>
</dbReference>
<comment type="catalytic activity">
    <reaction evidence="15">
        <text>(2R)-2,3-bisphosphoglycerate + H2O = (2R)-2-phosphoglycerate + phosphate</text>
        <dbReference type="Rhea" id="RHEA:27381"/>
        <dbReference type="ChEBI" id="CHEBI:15377"/>
        <dbReference type="ChEBI" id="CHEBI:43474"/>
        <dbReference type="ChEBI" id="CHEBI:58248"/>
        <dbReference type="ChEBI" id="CHEBI:58289"/>
        <dbReference type="EC" id="3.1.3.80"/>
    </reaction>
    <physiologicalReaction direction="left-to-right" evidence="15">
        <dbReference type="Rhea" id="RHEA:27382"/>
    </physiologicalReaction>
</comment>
<dbReference type="EC" id="3.1.3.80" evidence="3"/>
<feature type="disulfide bond" evidence="16">
    <location>
        <begin position="252"/>
        <end position="267"/>
    </location>
</feature>
<comment type="catalytic activity">
    <reaction evidence="12">
        <text>1D-myo-inositol 1,2,5,6-tetrakisphosphate + H2O = 1D-myo-inositol 1,2,6-trisphosphate + phosphate</text>
        <dbReference type="Rhea" id="RHEA:77119"/>
        <dbReference type="ChEBI" id="CHEBI:15377"/>
        <dbReference type="ChEBI" id="CHEBI:43474"/>
        <dbReference type="ChEBI" id="CHEBI:195535"/>
        <dbReference type="ChEBI" id="CHEBI:195537"/>
        <dbReference type="EC" id="3.1.3.62"/>
    </reaction>
    <physiologicalReaction direction="left-to-right" evidence="12">
        <dbReference type="Rhea" id="RHEA:77120"/>
    </physiologicalReaction>
</comment>
<keyword evidence="16" id="KW-1015">Disulfide bond</keyword>
<comment type="similarity">
    <text evidence="2">Belongs to the histidine acid phosphatase family. MINPP1 subfamily.</text>
</comment>
<comment type="subcellular location">
    <subcellularLocation>
        <location evidence="1">Cell membrane</location>
    </subcellularLocation>
</comment>
<evidence type="ECO:0000256" key="9">
    <source>
        <dbReference type="ARBA" id="ARBA00023136"/>
    </source>
</evidence>
<keyword evidence="9" id="KW-0472">Membrane</keyword>
<evidence type="ECO:0000256" key="4">
    <source>
        <dbReference type="ARBA" id="ARBA00013040"/>
    </source>
</evidence>
<dbReference type="InterPro" id="IPR016274">
    <property type="entry name" value="Histidine_acid_Pase_euk"/>
</dbReference>
<dbReference type="GO" id="GO:0003993">
    <property type="term" value="F:acid phosphatase activity"/>
    <property type="evidence" value="ECO:0007669"/>
    <property type="project" value="TreeGrafter"/>
</dbReference>
<dbReference type="FunFam" id="3.40.50.1240:FF:000014">
    <property type="entry name" value="Multiple inositol polyphosphate phosphatase 1"/>
    <property type="match status" value="1"/>
</dbReference>
<dbReference type="Pfam" id="PF00328">
    <property type="entry name" value="His_Phos_2"/>
    <property type="match status" value="1"/>
</dbReference>
<evidence type="ECO:0000256" key="7">
    <source>
        <dbReference type="ARBA" id="ARBA00022729"/>
    </source>
</evidence>
<accession>A0A6J2K927</accession>
<dbReference type="KEGG" id="bman:114247920"/>
<dbReference type="InterPro" id="IPR029033">
    <property type="entry name" value="His_PPase_superfam"/>
</dbReference>
<comment type="catalytic activity">
    <reaction evidence="13">
        <text>1D-myo-inositol 1,2,4,5,6-pentakisphosphate + H2O = 1D-myo-inositol 1,2,5,6-tetrakisphosphate + phosphate</text>
        <dbReference type="Rhea" id="RHEA:77115"/>
        <dbReference type="ChEBI" id="CHEBI:15377"/>
        <dbReference type="ChEBI" id="CHEBI:43474"/>
        <dbReference type="ChEBI" id="CHEBI:57798"/>
        <dbReference type="ChEBI" id="CHEBI:195535"/>
        <dbReference type="EC" id="3.1.3.62"/>
    </reaction>
    <physiologicalReaction direction="left-to-right" evidence="13">
        <dbReference type="Rhea" id="RHEA:77116"/>
    </physiologicalReaction>
</comment>
<keyword evidence="6" id="KW-1003">Cell membrane</keyword>
<evidence type="ECO:0000256" key="1">
    <source>
        <dbReference type="ARBA" id="ARBA00004236"/>
    </source>
</evidence>
<evidence type="ECO:0000256" key="14">
    <source>
        <dbReference type="ARBA" id="ARBA00043691"/>
    </source>
</evidence>
<evidence type="ECO:0000256" key="17">
    <source>
        <dbReference type="SAM" id="SignalP"/>
    </source>
</evidence>
<dbReference type="EC" id="3.1.3.62" evidence="4"/>
<keyword evidence="18" id="KW-1185">Reference proteome</keyword>
<dbReference type="PANTHER" id="PTHR20963:SF51">
    <property type="entry name" value="MULTIPLE INOSITOL POLYPHOSPHATE PHOSPHATASE 1"/>
    <property type="match status" value="1"/>
</dbReference>
<dbReference type="OrthoDB" id="6509975at2759"/>
<dbReference type="PANTHER" id="PTHR20963">
    <property type="entry name" value="MULTIPLE INOSITOL POLYPHOSPHATE PHOSPHATASE-RELATED"/>
    <property type="match status" value="1"/>
</dbReference>
<evidence type="ECO:0000313" key="18">
    <source>
        <dbReference type="Proteomes" id="UP000504629"/>
    </source>
</evidence>
<evidence type="ECO:0000256" key="3">
    <source>
        <dbReference type="ARBA" id="ARBA00012976"/>
    </source>
</evidence>
<organism evidence="18 19">
    <name type="scientific">Bombyx mandarina</name>
    <name type="common">Wild silk moth</name>
    <name type="synonym">Wild silkworm</name>
    <dbReference type="NCBI Taxonomy" id="7092"/>
    <lineage>
        <taxon>Eukaryota</taxon>
        <taxon>Metazoa</taxon>
        <taxon>Ecdysozoa</taxon>
        <taxon>Arthropoda</taxon>
        <taxon>Hexapoda</taxon>
        <taxon>Insecta</taxon>
        <taxon>Pterygota</taxon>
        <taxon>Neoptera</taxon>
        <taxon>Endopterygota</taxon>
        <taxon>Lepidoptera</taxon>
        <taxon>Glossata</taxon>
        <taxon>Ditrysia</taxon>
        <taxon>Bombycoidea</taxon>
        <taxon>Bombycidae</taxon>
        <taxon>Bombycinae</taxon>
        <taxon>Bombyx</taxon>
    </lineage>
</organism>
<dbReference type="GO" id="GO:0052745">
    <property type="term" value="F:inositol phosphate phosphatase activity"/>
    <property type="evidence" value="ECO:0007669"/>
    <property type="project" value="TreeGrafter"/>
</dbReference>
<protein>
    <recommendedName>
        <fullName evidence="5">Multiple inositol polyphosphate phosphatase 1</fullName>
        <ecNumber evidence="4">3.1.3.62</ecNumber>
        <ecNumber evidence="3">3.1.3.80</ecNumber>
    </recommendedName>
    <alternativeName>
        <fullName evidence="11">2,3-bisphosphoglycerate 3-phosphatase</fullName>
    </alternativeName>
</protein>
<comment type="catalytic activity">
    <reaction evidence="14">
        <text>1D-myo-inositol hexakisphosphate + H2O = 1D-myo-inositol 1,2,4,5,6-pentakisphosphate + phosphate</text>
        <dbReference type="Rhea" id="RHEA:16989"/>
        <dbReference type="ChEBI" id="CHEBI:15377"/>
        <dbReference type="ChEBI" id="CHEBI:43474"/>
        <dbReference type="ChEBI" id="CHEBI:57798"/>
        <dbReference type="ChEBI" id="CHEBI:58130"/>
        <dbReference type="EC" id="3.1.3.62"/>
    </reaction>
    <physiologicalReaction direction="left-to-right" evidence="14">
        <dbReference type="Rhea" id="RHEA:16990"/>
    </physiologicalReaction>
</comment>
<sequence>MKLCLFILVSFALYCSSESSNIQNHLGSRTPYRLKGNKNDSQIKYPNCKDSKIWMVIRHGTRYPNAKDITKINTRLKELKLEILLRHRLGKGELSDEQIKKIENWTWDLDLEKEKFLTLEGQDEMIILAERTRKRFPGAVKEKYNNQTILFRYTATQRAQQSARYFANGLFDKKEAQDVLFSPAAKVDTVLRFYKHCDKWQKQVKKNPLTYTEQKLYGISKEMNDTIKSVTKRLGLKNLLSLDDVNLMYKACGFETSWNKHFTSPWCYPFDVRSVQTMEYYQDLKYYWMDGYGHDLTYRQACVSIKNMFENFSSKGGPSASFLFTHSGTILKILTHLELFKPRSHLRGDKNVPDRTWRASDIDCFGANLALVLYRCKGVDYVLALHQERVVKLPMCEKELCPLKTLKEYFHKSIYECDYTDMCSLKKDDL</sequence>
<evidence type="ECO:0000313" key="19">
    <source>
        <dbReference type="RefSeq" id="XP_028036809.1"/>
    </source>
</evidence>
<dbReference type="AlphaFoldDB" id="A0A6J2K927"/>